<keyword evidence="4" id="KW-0862">Zinc</keyword>
<keyword evidence="6" id="KW-0175">Coiled coil</keyword>
<evidence type="ECO:0000313" key="9">
    <source>
        <dbReference type="Proteomes" id="UP000695022"/>
    </source>
</evidence>
<evidence type="ECO:0000256" key="5">
    <source>
        <dbReference type="PROSITE-ProRule" id="PRU01006"/>
    </source>
</evidence>
<protein>
    <submittedName>
        <fullName evidence="10">Vacuolar protein sorting-associated protein 18 homolog</fullName>
    </submittedName>
</protein>
<comment type="subcellular location">
    <subcellularLocation>
        <location evidence="1">Late endosome membrane</location>
        <topology evidence="1">Peripheral membrane protein</topology>
        <orientation evidence="1">Cytoplasmic side</orientation>
    </subcellularLocation>
</comment>
<dbReference type="PANTHER" id="PTHR23323">
    <property type="entry name" value="VACUOLAR PROTEIN SORTING-ASSOCIATED PROTEIN"/>
    <property type="match status" value="1"/>
</dbReference>
<evidence type="ECO:0000256" key="2">
    <source>
        <dbReference type="ARBA" id="ARBA00022723"/>
    </source>
</evidence>
<dbReference type="GeneID" id="106812253"/>
<feature type="repeat" description="CHCR" evidence="5">
    <location>
        <begin position="1"/>
        <end position="93"/>
    </location>
</feature>
<evidence type="ECO:0000256" key="3">
    <source>
        <dbReference type="ARBA" id="ARBA00022771"/>
    </source>
</evidence>
<dbReference type="CDD" id="cd16462">
    <property type="entry name" value="RING-H2_Pep3p-like"/>
    <property type="match status" value="1"/>
</dbReference>
<sequence length="291" mass="32930">MTYLQFQGEDPEKVCYDLKYALRLCTEHGHQRACVFIYTTMGLHEEAVDLALKVDVELAKVSADRPEADEPLRKKLWLRIARCVVEQEGDIGATMRFLRECDLIKVEDVLPFFPDFVTIDHFKDAICASLGAYNRHIEALRCEMDEAAAAAREARADAQAFRDRYALVRGADKCAACAYPILTRAFYLFPCRHAFHADCLLAELRPYLSATKRQRVDDLSSRLSTNREPETGSTGSPAASGALQTRQDHVKAELDELLADECLYCGNRMIRSISKPFIEAEGYESEMQSWV</sequence>
<reference evidence="10" key="1">
    <citation type="submission" date="2025-08" db="UniProtKB">
        <authorList>
            <consortium name="RefSeq"/>
        </authorList>
    </citation>
    <scope>IDENTIFICATION</scope>
</reference>
<feature type="compositionally biased region" description="Basic and acidic residues" evidence="7">
    <location>
        <begin position="218"/>
        <end position="230"/>
    </location>
</feature>
<dbReference type="PROSITE" id="PS50236">
    <property type="entry name" value="CHCR"/>
    <property type="match status" value="1"/>
</dbReference>
<evidence type="ECO:0000313" key="10">
    <source>
        <dbReference type="RefSeq" id="XP_014671569.1"/>
    </source>
</evidence>
<accession>A0ABM1EH98</accession>
<gene>
    <name evidence="10" type="primary">LOC106812253</name>
</gene>
<evidence type="ECO:0000256" key="7">
    <source>
        <dbReference type="SAM" id="MobiDB-lite"/>
    </source>
</evidence>
<evidence type="ECO:0000256" key="6">
    <source>
        <dbReference type="SAM" id="Coils"/>
    </source>
</evidence>
<keyword evidence="9" id="KW-1185">Reference proteome</keyword>
<evidence type="ECO:0000256" key="4">
    <source>
        <dbReference type="ARBA" id="ARBA00022833"/>
    </source>
</evidence>
<dbReference type="InterPro" id="IPR000547">
    <property type="entry name" value="Clathrin_H-chain/VPS_repeat"/>
</dbReference>
<evidence type="ECO:0000256" key="1">
    <source>
        <dbReference type="ARBA" id="ARBA00004492"/>
    </source>
</evidence>
<evidence type="ECO:0000259" key="8">
    <source>
        <dbReference type="Pfam" id="PF26148"/>
    </source>
</evidence>
<feature type="domain" description="Pep3/Vps18 RING C-terminal" evidence="8">
    <location>
        <begin position="170"/>
        <end position="270"/>
    </location>
</feature>
<feature type="region of interest" description="Disordered" evidence="7">
    <location>
        <begin position="218"/>
        <end position="245"/>
    </location>
</feature>
<dbReference type="SUPFAM" id="SSF57850">
    <property type="entry name" value="RING/U-box"/>
    <property type="match status" value="1"/>
</dbReference>
<proteinExistence type="predicted"/>
<dbReference type="Pfam" id="PF26148">
    <property type="entry name" value="VPS18_RING_C"/>
    <property type="match status" value="1"/>
</dbReference>
<feature type="compositionally biased region" description="Polar residues" evidence="7">
    <location>
        <begin position="231"/>
        <end position="245"/>
    </location>
</feature>
<name>A0ABM1EH98_PRICU</name>
<dbReference type="PANTHER" id="PTHR23323:SF26">
    <property type="entry name" value="VACUOLAR PROTEIN SORTING-ASSOCIATED PROTEIN 18 HOMOLOG"/>
    <property type="match status" value="1"/>
</dbReference>
<dbReference type="Proteomes" id="UP000695022">
    <property type="component" value="Unplaced"/>
</dbReference>
<keyword evidence="2" id="KW-0479">Metal-binding</keyword>
<keyword evidence="3" id="KW-0863">Zinc-finger</keyword>
<dbReference type="InterPro" id="IPR058919">
    <property type="entry name" value="Pep3/Vps18_RING_C"/>
</dbReference>
<organism evidence="9 10">
    <name type="scientific">Priapulus caudatus</name>
    <name type="common">Priapulid worm</name>
    <dbReference type="NCBI Taxonomy" id="37621"/>
    <lineage>
        <taxon>Eukaryota</taxon>
        <taxon>Metazoa</taxon>
        <taxon>Ecdysozoa</taxon>
        <taxon>Scalidophora</taxon>
        <taxon>Priapulida</taxon>
        <taxon>Priapulimorpha</taxon>
        <taxon>Priapulimorphida</taxon>
        <taxon>Priapulidae</taxon>
        <taxon>Priapulus</taxon>
    </lineage>
</organism>
<dbReference type="RefSeq" id="XP_014671569.1">
    <property type="nucleotide sequence ID" value="XM_014816083.1"/>
</dbReference>
<feature type="coiled-coil region" evidence="6">
    <location>
        <begin position="137"/>
        <end position="164"/>
    </location>
</feature>